<dbReference type="Proteomes" id="UP000823982">
    <property type="component" value="Unassembled WGS sequence"/>
</dbReference>
<dbReference type="Pfam" id="PF13581">
    <property type="entry name" value="HATPase_c_2"/>
    <property type="match status" value="1"/>
</dbReference>
<feature type="domain" description="Histidine kinase/HSP90-like ATPase" evidence="1">
    <location>
        <begin position="20"/>
        <end position="137"/>
    </location>
</feature>
<organism evidence="2 3">
    <name type="scientific">Candidatus Faeciplasma gallinarum</name>
    <dbReference type="NCBI Taxonomy" id="2840799"/>
    <lineage>
        <taxon>Bacteria</taxon>
        <taxon>Bacillati</taxon>
        <taxon>Bacillota</taxon>
        <taxon>Clostridia</taxon>
        <taxon>Eubacteriales</taxon>
        <taxon>Oscillospiraceae</taxon>
        <taxon>Oscillospiraceae incertae sedis</taxon>
        <taxon>Candidatus Faeciplasma</taxon>
    </lineage>
</organism>
<dbReference type="InterPro" id="IPR003594">
    <property type="entry name" value="HATPase_dom"/>
</dbReference>
<dbReference type="InterPro" id="IPR036890">
    <property type="entry name" value="HATPase_C_sf"/>
</dbReference>
<reference evidence="2" key="1">
    <citation type="submission" date="2020-10" db="EMBL/GenBank/DDBJ databases">
        <authorList>
            <person name="Gilroy R."/>
        </authorList>
    </citation>
    <scope>NUCLEOTIDE SEQUENCE</scope>
    <source>
        <strain evidence="2">CHK157-1446</strain>
    </source>
</reference>
<dbReference type="AlphaFoldDB" id="A0A9D1EN33"/>
<reference evidence="2" key="2">
    <citation type="journal article" date="2021" name="PeerJ">
        <title>Extensive microbial diversity within the chicken gut microbiome revealed by metagenomics and culture.</title>
        <authorList>
            <person name="Gilroy R."/>
            <person name="Ravi A."/>
            <person name="Getino M."/>
            <person name="Pursley I."/>
            <person name="Horton D.L."/>
            <person name="Alikhan N.F."/>
            <person name="Baker D."/>
            <person name="Gharbi K."/>
            <person name="Hall N."/>
            <person name="Watson M."/>
            <person name="Adriaenssens E.M."/>
            <person name="Foster-Nyarko E."/>
            <person name="Jarju S."/>
            <person name="Secka A."/>
            <person name="Antonio M."/>
            <person name="Oren A."/>
            <person name="Chaudhuri R.R."/>
            <person name="La Ragione R."/>
            <person name="Hildebrand F."/>
            <person name="Pallen M.J."/>
        </authorList>
    </citation>
    <scope>NUCLEOTIDE SEQUENCE</scope>
    <source>
        <strain evidence="2">CHK157-1446</strain>
    </source>
</reference>
<sequence length="140" mass="14849">MSDALTFHFDVDGSDFTSAGQASVQVKKNLRQLGISPDIIRRVSIAMYEGEINMVIHAGGGVADVSVTEDAVSIVLTDHGPGIKDISLAMQEGYSTAPDNIRSLGFGAGMGLPNMKRYTDNMVIESEVGVGTTVRMTVNL</sequence>
<evidence type="ECO:0000313" key="3">
    <source>
        <dbReference type="Proteomes" id="UP000823982"/>
    </source>
</evidence>
<evidence type="ECO:0000313" key="2">
    <source>
        <dbReference type="EMBL" id="HIS23962.1"/>
    </source>
</evidence>
<dbReference type="GO" id="GO:0005524">
    <property type="term" value="F:ATP binding"/>
    <property type="evidence" value="ECO:0007669"/>
    <property type="project" value="UniProtKB-KW"/>
</dbReference>
<accession>A0A9D1EN33</accession>
<dbReference type="Gene3D" id="3.30.565.10">
    <property type="entry name" value="Histidine kinase-like ATPase, C-terminal domain"/>
    <property type="match status" value="1"/>
</dbReference>
<keyword evidence="2" id="KW-0547">Nucleotide-binding</keyword>
<evidence type="ECO:0000259" key="1">
    <source>
        <dbReference type="Pfam" id="PF13581"/>
    </source>
</evidence>
<keyword evidence="2" id="KW-0067">ATP-binding</keyword>
<proteinExistence type="predicted"/>
<gene>
    <name evidence="2" type="ORF">IAD01_00945</name>
</gene>
<dbReference type="SUPFAM" id="SSF55874">
    <property type="entry name" value="ATPase domain of HSP90 chaperone/DNA topoisomerase II/histidine kinase"/>
    <property type="match status" value="1"/>
</dbReference>
<comment type="caution">
    <text evidence="2">The sequence shown here is derived from an EMBL/GenBank/DDBJ whole genome shotgun (WGS) entry which is preliminary data.</text>
</comment>
<dbReference type="EMBL" id="DVIR01000008">
    <property type="protein sequence ID" value="HIS23962.1"/>
    <property type="molecule type" value="Genomic_DNA"/>
</dbReference>
<protein>
    <submittedName>
        <fullName evidence="2">ATP-binding protein</fullName>
    </submittedName>
</protein>
<name>A0A9D1EN33_9FIRM</name>